<comment type="caution">
    <text evidence="1">The sequence shown here is derived from an EMBL/GenBank/DDBJ whole genome shotgun (WGS) entry which is preliminary data.</text>
</comment>
<dbReference type="Gene3D" id="1.25.40.10">
    <property type="entry name" value="Tetratricopeptide repeat domain"/>
    <property type="match status" value="1"/>
</dbReference>
<sequence>MDRMPNVKLTQHIRERGWTQAETAERVNLAYADITGREGRYDDEAIRRLQRGSVTWPQEPYRRAFAKAFGASIESLGFYRRTRRASDGDDVRRIDFLRGLAAVGGSSLLAGGLMATLDDAIVHSPVPKLVGPEHVAEIEQVLRGVRESDHLGHPWAWEVMAAQVRRGVALLEATKDNQVGRELHAAVGALADAVGWAHFDAGHYRAADRYLRVGLHCADEAGEWSLRADILSDMARQAIYLGQPDEALTLLGAAKVREDRISNLRRANLSAVQARAFGCLGNVKECVRAVRDADEYFHDSVDDENPDYGNFAEFYTFAQLNGDTGHALYDIAVHGHEVVETRHRLRVAIEAYGDSWARSRAFCLAREAVLTLQSGDAIEGAALGFAAVEEARRIGSARLADDIRAIYTASDIDHTEVQALRNSAGQLVGMTGQSEVVDGRELLE</sequence>
<protein>
    <recommendedName>
        <fullName evidence="3">XRE family transcriptional regulator</fullName>
    </recommendedName>
</protein>
<evidence type="ECO:0000313" key="2">
    <source>
        <dbReference type="Proteomes" id="UP001611450"/>
    </source>
</evidence>
<dbReference type="RefSeq" id="WP_396948481.1">
    <property type="nucleotide sequence ID" value="NZ_JBIRXV010000009.1"/>
</dbReference>
<accession>A0ABW7WPI1</accession>
<dbReference type="Proteomes" id="UP001611450">
    <property type="component" value="Unassembled WGS sequence"/>
</dbReference>
<gene>
    <name evidence="1" type="ORF">ACH47G_30805</name>
</gene>
<organism evidence="1 2">
    <name type="scientific">Nocardia beijingensis</name>
    <dbReference type="NCBI Taxonomy" id="95162"/>
    <lineage>
        <taxon>Bacteria</taxon>
        <taxon>Bacillati</taxon>
        <taxon>Actinomycetota</taxon>
        <taxon>Actinomycetes</taxon>
        <taxon>Mycobacteriales</taxon>
        <taxon>Nocardiaceae</taxon>
        <taxon>Nocardia</taxon>
    </lineage>
</organism>
<keyword evidence="2" id="KW-1185">Reference proteome</keyword>
<name>A0ABW7WPI1_9NOCA</name>
<dbReference type="EMBL" id="JBIRXV010000009">
    <property type="protein sequence ID" value="MFI2324900.1"/>
    <property type="molecule type" value="Genomic_DNA"/>
</dbReference>
<reference evidence="1 2" key="1">
    <citation type="submission" date="2024-10" db="EMBL/GenBank/DDBJ databases">
        <title>The Natural Products Discovery Center: Release of the First 8490 Sequenced Strains for Exploring Actinobacteria Biosynthetic Diversity.</title>
        <authorList>
            <person name="Kalkreuter E."/>
            <person name="Kautsar S.A."/>
            <person name="Yang D."/>
            <person name="Bader C.D."/>
            <person name="Teijaro C.N."/>
            <person name="Fluegel L."/>
            <person name="Davis C.M."/>
            <person name="Simpson J.R."/>
            <person name="Lauterbach L."/>
            <person name="Steele A.D."/>
            <person name="Gui C."/>
            <person name="Meng S."/>
            <person name="Li G."/>
            <person name="Viehrig K."/>
            <person name="Ye F."/>
            <person name="Su P."/>
            <person name="Kiefer A.F."/>
            <person name="Nichols A."/>
            <person name="Cepeda A.J."/>
            <person name="Yan W."/>
            <person name="Fan B."/>
            <person name="Jiang Y."/>
            <person name="Adhikari A."/>
            <person name="Zheng C.-J."/>
            <person name="Schuster L."/>
            <person name="Cowan T.M."/>
            <person name="Smanski M.J."/>
            <person name="Chevrette M.G."/>
            <person name="De Carvalho L.P.S."/>
            <person name="Shen B."/>
        </authorList>
    </citation>
    <scope>NUCLEOTIDE SEQUENCE [LARGE SCALE GENOMIC DNA]</scope>
    <source>
        <strain evidence="1 2">NPDC019626</strain>
    </source>
</reference>
<proteinExistence type="predicted"/>
<dbReference type="InterPro" id="IPR011990">
    <property type="entry name" value="TPR-like_helical_dom_sf"/>
</dbReference>
<evidence type="ECO:0000313" key="1">
    <source>
        <dbReference type="EMBL" id="MFI2324900.1"/>
    </source>
</evidence>
<evidence type="ECO:0008006" key="3">
    <source>
        <dbReference type="Google" id="ProtNLM"/>
    </source>
</evidence>